<dbReference type="GO" id="GO:0003677">
    <property type="term" value="F:DNA binding"/>
    <property type="evidence" value="ECO:0007669"/>
    <property type="project" value="UniProtKB-KW"/>
</dbReference>
<dbReference type="AlphaFoldDB" id="A0A1I4WNE6"/>
<organism evidence="4 5">
    <name type="scientific">Paenimyroides ummariense</name>
    <dbReference type="NCBI Taxonomy" id="913024"/>
    <lineage>
        <taxon>Bacteria</taxon>
        <taxon>Pseudomonadati</taxon>
        <taxon>Bacteroidota</taxon>
        <taxon>Flavobacteriia</taxon>
        <taxon>Flavobacteriales</taxon>
        <taxon>Flavobacteriaceae</taxon>
        <taxon>Paenimyroides</taxon>
    </lineage>
</organism>
<keyword evidence="3" id="KW-0804">Transcription</keyword>
<dbReference type="STRING" id="913024.SAMN05421741_101316"/>
<evidence type="ECO:0000256" key="1">
    <source>
        <dbReference type="ARBA" id="ARBA00023015"/>
    </source>
</evidence>
<dbReference type="RefSeq" id="WP_091517937.1">
    <property type="nucleotide sequence ID" value="NZ_FOVI01000001.1"/>
</dbReference>
<gene>
    <name evidence="4" type="ORF">SAMN05421741_101316</name>
</gene>
<accession>A0A1I4WNE6</accession>
<dbReference type="Proteomes" id="UP000199036">
    <property type="component" value="Unassembled WGS sequence"/>
</dbReference>
<dbReference type="OrthoDB" id="1807857at2"/>
<dbReference type="PANTHER" id="PTHR38465:SF1">
    <property type="entry name" value="HTH-TYPE TRANSCRIPTIONAL REGULATOR MJ1563-RELATED"/>
    <property type="match status" value="1"/>
</dbReference>
<dbReference type="Gene3D" id="1.10.10.10">
    <property type="entry name" value="Winged helix-like DNA-binding domain superfamily/Winged helix DNA-binding domain"/>
    <property type="match status" value="1"/>
</dbReference>
<reference evidence="5" key="1">
    <citation type="submission" date="2016-10" db="EMBL/GenBank/DDBJ databases">
        <authorList>
            <person name="Varghese N."/>
            <person name="Submissions S."/>
        </authorList>
    </citation>
    <scope>NUCLEOTIDE SEQUENCE [LARGE SCALE GENOMIC DNA]</scope>
    <source>
        <strain evidence="5">DS-12</strain>
    </source>
</reference>
<proteinExistence type="predicted"/>
<dbReference type="InterPro" id="IPR052362">
    <property type="entry name" value="HTH-GbsR_regulator"/>
</dbReference>
<keyword evidence="5" id="KW-1185">Reference proteome</keyword>
<keyword evidence="2" id="KW-0238">DNA-binding</keyword>
<evidence type="ECO:0000313" key="4">
    <source>
        <dbReference type="EMBL" id="SFN14957.1"/>
    </source>
</evidence>
<evidence type="ECO:0000313" key="5">
    <source>
        <dbReference type="Proteomes" id="UP000199036"/>
    </source>
</evidence>
<dbReference type="InterPro" id="IPR036388">
    <property type="entry name" value="WH-like_DNA-bd_sf"/>
</dbReference>
<dbReference type="PANTHER" id="PTHR38465">
    <property type="entry name" value="HTH-TYPE TRANSCRIPTIONAL REGULATOR MJ1563-RELATED"/>
    <property type="match status" value="1"/>
</dbReference>
<name>A0A1I4WNE6_9FLAO</name>
<evidence type="ECO:0008006" key="6">
    <source>
        <dbReference type="Google" id="ProtNLM"/>
    </source>
</evidence>
<dbReference type="InterPro" id="IPR036390">
    <property type="entry name" value="WH_DNA-bd_sf"/>
</dbReference>
<dbReference type="EMBL" id="FOVI01000001">
    <property type="protein sequence ID" value="SFN14957.1"/>
    <property type="molecule type" value="Genomic_DNA"/>
</dbReference>
<evidence type="ECO:0000256" key="3">
    <source>
        <dbReference type="ARBA" id="ARBA00023163"/>
    </source>
</evidence>
<evidence type="ECO:0000256" key="2">
    <source>
        <dbReference type="ARBA" id="ARBA00023125"/>
    </source>
</evidence>
<dbReference type="SUPFAM" id="SSF46785">
    <property type="entry name" value="Winged helix' DNA-binding domain"/>
    <property type="match status" value="1"/>
</dbReference>
<keyword evidence="1" id="KW-0805">Transcription regulation</keyword>
<sequence length="160" mass="19265">MHKVLELDLFKETSAHYERFHKMQPLTARLYALLVFNNCTDGLSFDDLLELLQSSKSSISHSLNTLIEMNFIEQYKKENERKRYFRINRNLFLKRMEDVKERLTEEKKVYTKIREYKKTNATTLFKPEAFNFYILHLNDAINSIEETIKNLKLHIKPNEE</sequence>
<protein>
    <recommendedName>
        <fullName evidence="6">DNA-binding transcriptional regulator GbsR, MarR family</fullName>
    </recommendedName>
</protein>